<dbReference type="GO" id="GO:0043495">
    <property type="term" value="F:protein-membrane adaptor activity"/>
    <property type="evidence" value="ECO:0007669"/>
    <property type="project" value="EnsemblFungi"/>
</dbReference>
<dbReference type="GeneID" id="5544820"/>
<dbReference type="OMA" id="GTCCIIT"/>
<keyword evidence="7 11" id="KW-0256">Endoplasmic reticulum</keyword>
<organism evidence="13">
    <name type="scientific">Vanderwaltozyma polyspora (strain ATCC 22028 / DSM 70294 / BCRC 21397 / CBS 2163 / NBRC 10782 / NRRL Y-8283 / UCD 57-17)</name>
    <name type="common">Kluyveromyces polysporus</name>
    <dbReference type="NCBI Taxonomy" id="436907"/>
    <lineage>
        <taxon>Eukaryota</taxon>
        <taxon>Fungi</taxon>
        <taxon>Dikarya</taxon>
        <taxon>Ascomycota</taxon>
        <taxon>Saccharomycotina</taxon>
        <taxon>Saccharomycetes</taxon>
        <taxon>Saccharomycetales</taxon>
        <taxon>Saccharomycetaceae</taxon>
        <taxon>Vanderwaltozyma</taxon>
    </lineage>
</organism>
<name>A7TM22_VANPO</name>
<evidence type="ECO:0000256" key="7">
    <source>
        <dbReference type="ARBA" id="ARBA00022824"/>
    </source>
</evidence>
<comment type="function">
    <text evidence="11">Involved in protein N-glycosylation. Essential for the second step of the dolichol-linked oligosaccharide pathway. Anchors the catalytic subunit ALG13 to the ER.</text>
</comment>
<dbReference type="EMBL" id="DS480419">
    <property type="protein sequence ID" value="EDO16664.1"/>
    <property type="molecule type" value="Genomic_DNA"/>
</dbReference>
<dbReference type="RefSeq" id="XP_001644522.1">
    <property type="nucleotide sequence ID" value="XM_001644472.1"/>
</dbReference>
<dbReference type="InParanoid" id="A7TM22"/>
<dbReference type="InterPro" id="IPR013969">
    <property type="entry name" value="Oligosacch_biosynth_Alg14"/>
</dbReference>
<evidence type="ECO:0000256" key="5">
    <source>
        <dbReference type="ARBA" id="ARBA00017467"/>
    </source>
</evidence>
<reference evidence="12 13" key="1">
    <citation type="journal article" date="2007" name="Proc. Natl. Acad. Sci. U.S.A.">
        <title>Independent sorting-out of thousands of duplicated gene pairs in two yeast species descended from a whole-genome duplication.</title>
        <authorList>
            <person name="Scannell D.R."/>
            <person name="Frank A.C."/>
            <person name="Conant G.C."/>
            <person name="Byrne K.P."/>
            <person name="Woolfit M."/>
            <person name="Wolfe K.H."/>
        </authorList>
    </citation>
    <scope>NUCLEOTIDE SEQUENCE [LARGE SCALE GENOMIC DNA]</scope>
    <source>
        <strain evidence="13">ATCC 22028 / DSM 70294 / BCRC 21397 / CBS 2163 / NBRC 10782 / NRRL Y-8283 / UCD 57-17</strain>
    </source>
</reference>
<dbReference type="STRING" id="436907.A7TM22"/>
<evidence type="ECO:0000256" key="6">
    <source>
        <dbReference type="ARBA" id="ARBA00022692"/>
    </source>
</evidence>
<accession>A7TM22</accession>
<proteinExistence type="inferred from homology"/>
<evidence type="ECO:0000256" key="1">
    <source>
        <dbReference type="ARBA" id="ARBA00004389"/>
    </source>
</evidence>
<evidence type="ECO:0000256" key="3">
    <source>
        <dbReference type="ARBA" id="ARBA00009731"/>
    </source>
</evidence>
<dbReference type="FunCoup" id="A7TM22">
    <property type="interactions" value="331"/>
</dbReference>
<dbReference type="GO" id="GO:0031965">
    <property type="term" value="C:nuclear membrane"/>
    <property type="evidence" value="ECO:0007669"/>
    <property type="project" value="UniProtKB-SubCell"/>
</dbReference>
<comment type="subunit">
    <text evidence="4 11">Heterodimer with ALG13 to form a functional enzyme.</text>
</comment>
<evidence type="ECO:0000256" key="2">
    <source>
        <dbReference type="ARBA" id="ARBA00004590"/>
    </source>
</evidence>
<evidence type="ECO:0000313" key="12">
    <source>
        <dbReference type="EMBL" id="EDO16664.1"/>
    </source>
</evidence>
<dbReference type="PhylomeDB" id="A7TM22"/>
<dbReference type="OrthoDB" id="17098at2759"/>
<evidence type="ECO:0000256" key="4">
    <source>
        <dbReference type="ARBA" id="ARBA00011335"/>
    </source>
</evidence>
<evidence type="ECO:0000256" key="11">
    <source>
        <dbReference type="RuleBase" id="RU362127"/>
    </source>
</evidence>
<keyword evidence="8 11" id="KW-1133">Transmembrane helix</keyword>
<keyword evidence="6 11" id="KW-0812">Transmembrane</keyword>
<dbReference type="eggNOG" id="KOG3339">
    <property type="taxonomic scope" value="Eukaryota"/>
</dbReference>
<dbReference type="GO" id="GO:0004577">
    <property type="term" value="F:N-acetylglucosaminyldiphosphodolichol N-acetylglucosaminyltransferase activity"/>
    <property type="evidence" value="ECO:0007669"/>
    <property type="project" value="EnsemblFungi"/>
</dbReference>
<comment type="similarity">
    <text evidence="3 11">Belongs to the ALG14 family.</text>
</comment>
<dbReference type="GO" id="GO:0005811">
    <property type="term" value="C:lipid droplet"/>
    <property type="evidence" value="ECO:0007669"/>
    <property type="project" value="EnsemblFungi"/>
</dbReference>
<protein>
    <recommendedName>
        <fullName evidence="5 11">UDP-N-acetylglucosamine transferase subunit ALG14</fullName>
    </recommendedName>
    <alternativeName>
        <fullName evidence="10 11">Asparagine-linked glycosylation protein 14</fullName>
    </alternativeName>
</protein>
<evidence type="ECO:0000256" key="9">
    <source>
        <dbReference type="ARBA" id="ARBA00023136"/>
    </source>
</evidence>
<dbReference type="GO" id="GO:0006488">
    <property type="term" value="P:dolichol-linked oligosaccharide biosynthetic process"/>
    <property type="evidence" value="ECO:0007669"/>
    <property type="project" value="EnsemblFungi"/>
</dbReference>
<dbReference type="PANTHER" id="PTHR12154">
    <property type="entry name" value="GLYCOSYL TRANSFERASE-RELATED"/>
    <property type="match status" value="1"/>
</dbReference>
<sequence>MAVAYIASLFLVVVAFFIVRLVTILPIFRTYEKQSHVRQTQALLNKYKNFGGQLHVFVFLGSGGHTGELLIILKNYKNILLSSGNTIHVGYSDVDSYNKFKELAKSYDCKVKYYRFVKAREVGASKLTSIKSILMTLIKSFGYVFEIRQAMKNTPHLVLFNGPGTCCILALWFKLLELIFPFSSSSNIVYIESLARINSLSLTGKVLYWIADEFIVQWEELKEKLGDRVKYFGILV</sequence>
<keyword evidence="13" id="KW-1185">Reference proteome</keyword>
<evidence type="ECO:0000256" key="8">
    <source>
        <dbReference type="ARBA" id="ARBA00022989"/>
    </source>
</evidence>
<evidence type="ECO:0000313" key="13">
    <source>
        <dbReference type="Proteomes" id="UP000000267"/>
    </source>
</evidence>
<comment type="subcellular location">
    <subcellularLocation>
        <location evidence="1 11">Endoplasmic reticulum membrane</location>
        <topology evidence="1 11">Single-pass membrane protein</topology>
    </subcellularLocation>
    <subcellularLocation>
        <location evidence="2">Nucleus membrane</location>
        <topology evidence="2">Single-pass membrane protein</topology>
    </subcellularLocation>
</comment>
<gene>
    <name evidence="11" type="primary">ALG14</name>
    <name evidence="12" type="ORF">Kpol_1052p11</name>
</gene>
<dbReference type="KEGG" id="vpo:Kpol_1052p11"/>
<dbReference type="Pfam" id="PF08660">
    <property type="entry name" value="Alg14"/>
    <property type="match status" value="1"/>
</dbReference>
<dbReference type="Gene3D" id="3.40.50.2000">
    <property type="entry name" value="Glycogen Phosphorylase B"/>
    <property type="match status" value="1"/>
</dbReference>
<feature type="transmembrane region" description="Helical" evidence="11">
    <location>
        <begin position="6"/>
        <end position="28"/>
    </location>
</feature>
<dbReference type="GO" id="GO:0043541">
    <property type="term" value="C:UDP-N-acetylglucosamine transferase complex"/>
    <property type="evidence" value="ECO:0007669"/>
    <property type="project" value="EnsemblFungi"/>
</dbReference>
<evidence type="ECO:0000256" key="10">
    <source>
        <dbReference type="ARBA" id="ARBA00032062"/>
    </source>
</evidence>
<dbReference type="Proteomes" id="UP000000267">
    <property type="component" value="Unassembled WGS sequence"/>
</dbReference>
<dbReference type="GO" id="GO:0098548">
    <property type="term" value="C:cytoplasmic side of Golgi membrane"/>
    <property type="evidence" value="ECO:0007669"/>
    <property type="project" value="EnsemblFungi"/>
</dbReference>
<dbReference type="AlphaFoldDB" id="A7TM22"/>
<dbReference type="PANTHER" id="PTHR12154:SF4">
    <property type="entry name" value="UDP-N-ACETYLGLUCOSAMINE TRANSFERASE SUBUNIT ALG14 HOMOLOG"/>
    <property type="match status" value="1"/>
</dbReference>
<keyword evidence="9 11" id="KW-0472">Membrane</keyword>
<dbReference type="HOGENOM" id="CLU_064541_2_2_1"/>